<reference evidence="1" key="1">
    <citation type="submission" date="2018-01" db="EMBL/GenBank/DDBJ databases">
        <authorList>
            <person name="Mao J.F."/>
        </authorList>
    </citation>
    <scope>NUCLEOTIDE SEQUENCE</scope>
    <source>
        <strain evidence="1">Huo1</strain>
        <tissue evidence="1">Leaf</tissue>
    </source>
</reference>
<evidence type="ECO:0000313" key="2">
    <source>
        <dbReference type="Proteomes" id="UP000298416"/>
    </source>
</evidence>
<accession>A0A8X8ZW89</accession>
<sequence length="74" mass="8370">MAHKAAVKQSRARIKDEMSRSLLIDMNEYEKHRWKVSKANKMGQADVLSYLHGYVLDDGRTCASGAFSVILQLT</sequence>
<organism evidence="1">
    <name type="scientific">Salvia splendens</name>
    <name type="common">Scarlet sage</name>
    <dbReference type="NCBI Taxonomy" id="180675"/>
    <lineage>
        <taxon>Eukaryota</taxon>
        <taxon>Viridiplantae</taxon>
        <taxon>Streptophyta</taxon>
        <taxon>Embryophyta</taxon>
        <taxon>Tracheophyta</taxon>
        <taxon>Spermatophyta</taxon>
        <taxon>Magnoliopsida</taxon>
        <taxon>eudicotyledons</taxon>
        <taxon>Gunneridae</taxon>
        <taxon>Pentapetalae</taxon>
        <taxon>asterids</taxon>
        <taxon>lamiids</taxon>
        <taxon>Lamiales</taxon>
        <taxon>Lamiaceae</taxon>
        <taxon>Nepetoideae</taxon>
        <taxon>Mentheae</taxon>
        <taxon>Salviinae</taxon>
        <taxon>Salvia</taxon>
        <taxon>Salvia subgen. Calosphace</taxon>
        <taxon>core Calosphace</taxon>
    </lineage>
</organism>
<name>A0A8X8ZW89_SALSN</name>
<gene>
    <name evidence="1" type="ORF">SASPL_121092</name>
</gene>
<protein>
    <submittedName>
        <fullName evidence="1">Uncharacterized protein</fullName>
    </submittedName>
</protein>
<proteinExistence type="predicted"/>
<reference evidence="1" key="2">
    <citation type="submission" date="2020-08" db="EMBL/GenBank/DDBJ databases">
        <title>Plant Genome Project.</title>
        <authorList>
            <person name="Zhang R.-G."/>
        </authorList>
    </citation>
    <scope>NUCLEOTIDE SEQUENCE</scope>
    <source>
        <strain evidence="1">Huo1</strain>
        <tissue evidence="1">Leaf</tissue>
    </source>
</reference>
<dbReference type="AlphaFoldDB" id="A0A8X8ZW89"/>
<dbReference type="Proteomes" id="UP000298416">
    <property type="component" value="Unassembled WGS sequence"/>
</dbReference>
<comment type="caution">
    <text evidence="1">The sequence shown here is derived from an EMBL/GenBank/DDBJ whole genome shotgun (WGS) entry which is preliminary data.</text>
</comment>
<keyword evidence="2" id="KW-1185">Reference proteome</keyword>
<evidence type="ECO:0000313" key="1">
    <source>
        <dbReference type="EMBL" id="KAG6418886.1"/>
    </source>
</evidence>
<dbReference type="EMBL" id="PNBA02000007">
    <property type="protein sequence ID" value="KAG6418886.1"/>
    <property type="molecule type" value="Genomic_DNA"/>
</dbReference>